<feature type="transmembrane region" description="Helical" evidence="17">
    <location>
        <begin position="155"/>
        <end position="180"/>
    </location>
</feature>
<comment type="subcellular location">
    <subcellularLocation>
        <location evidence="1 17">Cell membrane</location>
        <topology evidence="1 17">Multi-pass membrane protein</topology>
    </subcellularLocation>
</comment>
<evidence type="ECO:0000256" key="2">
    <source>
        <dbReference type="ARBA" id="ARBA00004805"/>
    </source>
</evidence>
<feature type="binding site" evidence="17">
    <location>
        <position position="67"/>
    </location>
    <ligand>
        <name>Mg(2+)</name>
        <dbReference type="ChEBI" id="CHEBI:18420"/>
        <label>1</label>
    </ligand>
</feature>
<evidence type="ECO:0000256" key="1">
    <source>
        <dbReference type="ARBA" id="ARBA00004651"/>
    </source>
</evidence>
<dbReference type="HAMAP" id="MF_02241">
    <property type="entry name" value="PIP_synthase"/>
    <property type="match status" value="1"/>
</dbReference>
<sequence>MLNNAAARRAVSGIVDPVAKGLLRIGLSPDAVTLIGTVATCVAALWFFPRQQWVAGTLVIAAFVVADLLDGTMARISGRSGPWGAFLDSTLDRVADGAIFGGVVLGLALSGDTLSAAACLLALVGGGVVSYAKARAESIGVECNVGIAERAERVILLLVATFLTGLGVPYVLPVAVWILAGLTWITVGQRILHVRRQLRVLPPEDAA</sequence>
<dbReference type="GO" id="GO:0016740">
    <property type="term" value="F:transferase activity"/>
    <property type="evidence" value="ECO:0007669"/>
    <property type="project" value="UniProtKB-KW"/>
</dbReference>
<name>A0ABW1T0T3_9ACTN</name>
<keyword evidence="17" id="KW-0444">Lipid biosynthesis</keyword>
<keyword evidence="8 17" id="KW-0812">Transmembrane</keyword>
<keyword evidence="17" id="KW-0443">Lipid metabolism</keyword>
<dbReference type="EMBL" id="JBHSTI010000008">
    <property type="protein sequence ID" value="MFC6238316.1"/>
    <property type="molecule type" value="Genomic_DNA"/>
</dbReference>
<evidence type="ECO:0000256" key="5">
    <source>
        <dbReference type="ARBA" id="ARBA00011738"/>
    </source>
</evidence>
<evidence type="ECO:0000256" key="13">
    <source>
        <dbReference type="ARBA" id="ARBA00023935"/>
    </source>
</evidence>
<evidence type="ECO:0000313" key="20">
    <source>
        <dbReference type="Proteomes" id="UP001596138"/>
    </source>
</evidence>
<keyword evidence="12 17" id="KW-0472">Membrane</keyword>
<keyword evidence="17" id="KW-0594">Phospholipid biosynthesis</keyword>
<evidence type="ECO:0000256" key="8">
    <source>
        <dbReference type="ARBA" id="ARBA00022692"/>
    </source>
</evidence>
<evidence type="ECO:0000256" key="15">
    <source>
        <dbReference type="ARBA" id="ARBA00033137"/>
    </source>
</evidence>
<evidence type="ECO:0000256" key="3">
    <source>
        <dbReference type="ARBA" id="ARBA00005189"/>
    </source>
</evidence>
<feature type="binding site" evidence="17">
    <location>
        <begin position="30"/>
        <end position="33"/>
    </location>
    <ligand>
        <name>a CDP-1,2-diacyl-sn-glycerol</name>
        <dbReference type="ChEBI" id="CHEBI:58332"/>
    </ligand>
</feature>
<comment type="catalytic activity">
    <reaction evidence="16 17">
        <text>a CDP-1,2-diacyl-sn-glycerol + 1D-myo-inositol 3-phosphate = a 1,2-diacyl-sn-glycero-3-phospho-(1D-myo-inositol-3-phosphate) + CMP + H(+)</text>
        <dbReference type="Rhea" id="RHEA:60504"/>
        <dbReference type="ChEBI" id="CHEBI:15378"/>
        <dbReference type="ChEBI" id="CHEBI:58088"/>
        <dbReference type="ChEBI" id="CHEBI:58332"/>
        <dbReference type="ChEBI" id="CHEBI:58401"/>
        <dbReference type="ChEBI" id="CHEBI:60377"/>
    </reaction>
</comment>
<feature type="binding site" evidence="17">
    <location>
        <position position="92"/>
    </location>
    <ligand>
        <name>Mg(2+)</name>
        <dbReference type="ChEBI" id="CHEBI:18420"/>
        <label>2</label>
    </ligand>
</feature>
<dbReference type="PROSITE" id="PS00379">
    <property type="entry name" value="CDP_ALCOHOL_P_TRANSF"/>
    <property type="match status" value="1"/>
</dbReference>
<gene>
    <name evidence="19" type="primary">pgsA</name>
    <name evidence="19" type="ORF">ACFQGU_10545</name>
</gene>
<organism evidence="19 20">
    <name type="scientific">Longivirga aurantiaca</name>
    <dbReference type="NCBI Taxonomy" id="1837743"/>
    <lineage>
        <taxon>Bacteria</taxon>
        <taxon>Bacillati</taxon>
        <taxon>Actinomycetota</taxon>
        <taxon>Actinomycetes</taxon>
        <taxon>Sporichthyales</taxon>
        <taxon>Sporichthyaceae</taxon>
        <taxon>Longivirga</taxon>
    </lineage>
</organism>
<dbReference type="InterPro" id="IPR048254">
    <property type="entry name" value="CDP_ALCOHOL_P_TRANSF_CS"/>
</dbReference>
<comment type="function">
    <text evidence="17">Catalyzes the conjugation of the 1'-hydroxyl group of D-myo-inositol-3-phosphate (also named L-myo-inositol-1-phosphate) with a lipid tail of cytidine diphosphate diacylglycerol (CDP-DAG), forming phosphatidylinositol phosphate (PIP) and CMP. PIP is a precursor of phosphatidylinositol (PI) which is an essential lipid required for cell wall formation.</text>
</comment>
<evidence type="ECO:0000256" key="16">
    <source>
        <dbReference type="ARBA" id="ARBA00048865"/>
    </source>
</evidence>
<feature type="binding site" evidence="17">
    <location>
        <position position="71"/>
    </location>
    <ligand>
        <name>a CDP-1,2-diacyl-sn-glycerol</name>
        <dbReference type="ChEBI" id="CHEBI:58332"/>
    </ligand>
</feature>
<dbReference type="Proteomes" id="UP001596138">
    <property type="component" value="Unassembled WGS sequence"/>
</dbReference>
<feature type="binding site" evidence="17">
    <location>
        <position position="67"/>
    </location>
    <ligand>
        <name>Mg(2+)</name>
        <dbReference type="ChEBI" id="CHEBI:18420"/>
        <label>2</label>
    </ligand>
</feature>
<comment type="pathway">
    <text evidence="2 17">Phospholipid metabolism; phosphatidylinositol phosphate biosynthesis.</text>
</comment>
<feature type="active site" description="Proton acceptor" evidence="17">
    <location>
        <position position="92"/>
    </location>
</feature>
<dbReference type="InterPro" id="IPR000462">
    <property type="entry name" value="CDP-OH_P_trans"/>
</dbReference>
<feature type="transmembrane region" description="Helical" evidence="17">
    <location>
        <begin position="21"/>
        <end position="47"/>
    </location>
</feature>
<reference evidence="20" key="1">
    <citation type="journal article" date="2019" name="Int. J. Syst. Evol. Microbiol.">
        <title>The Global Catalogue of Microorganisms (GCM) 10K type strain sequencing project: providing services to taxonomists for standard genome sequencing and annotation.</title>
        <authorList>
            <consortium name="The Broad Institute Genomics Platform"/>
            <consortium name="The Broad Institute Genome Sequencing Center for Infectious Disease"/>
            <person name="Wu L."/>
            <person name="Ma J."/>
        </authorList>
    </citation>
    <scope>NUCLEOTIDE SEQUENCE [LARGE SCALE GENOMIC DNA]</scope>
    <source>
        <strain evidence="20">CGMCC 4.7317</strain>
    </source>
</reference>
<evidence type="ECO:0000256" key="9">
    <source>
        <dbReference type="ARBA" id="ARBA00022723"/>
    </source>
</evidence>
<feature type="binding site" evidence="17">
    <location>
        <position position="88"/>
    </location>
    <ligand>
        <name>Mg(2+)</name>
        <dbReference type="ChEBI" id="CHEBI:18420"/>
        <label>1</label>
    </ligand>
</feature>
<evidence type="ECO:0000256" key="10">
    <source>
        <dbReference type="ARBA" id="ARBA00022842"/>
    </source>
</evidence>
<evidence type="ECO:0000256" key="12">
    <source>
        <dbReference type="ARBA" id="ARBA00023136"/>
    </source>
</evidence>
<dbReference type="Gene3D" id="1.20.120.1760">
    <property type="match status" value="1"/>
</dbReference>
<evidence type="ECO:0000256" key="18">
    <source>
        <dbReference type="RuleBase" id="RU003750"/>
    </source>
</evidence>
<accession>A0ABW1T0T3</accession>
<keyword evidence="6 17" id="KW-1003">Cell membrane</keyword>
<evidence type="ECO:0000256" key="6">
    <source>
        <dbReference type="ARBA" id="ARBA00022475"/>
    </source>
</evidence>
<comment type="catalytic activity">
    <reaction evidence="13 17">
        <text>1,2-di-(9Z-octadecenoyl)-sn-glycero-3-cytidine-5'-diphosphate + 1D-myo-inositol 3-phosphate = 1,2-di-(9Z-octadecenoyl)-sn-glycero-3-phospho-(1D-myo-inositol-3-phosphate) + CMP + H(+)</text>
        <dbReference type="Rhea" id="RHEA:61216"/>
        <dbReference type="ChEBI" id="CHEBI:15378"/>
        <dbReference type="ChEBI" id="CHEBI:58401"/>
        <dbReference type="ChEBI" id="CHEBI:60377"/>
        <dbReference type="ChEBI" id="CHEBI:85356"/>
        <dbReference type="ChEBI" id="CHEBI:144472"/>
    </reaction>
</comment>
<protein>
    <recommendedName>
        <fullName evidence="14 17">Phosphatidylinositol phosphate synthase</fullName>
        <shortName evidence="17">PIP synthase</shortName>
        <ecNumber evidence="17">2.7.8.-</ecNumber>
    </recommendedName>
    <alternativeName>
        <fullName evidence="15 17">CDP-diacylglycerol--D-myo-inositol-3-phosphate 3-phosphatidyltransferase</fullName>
    </alternativeName>
</protein>
<keyword evidence="9 17" id="KW-0479">Metal-binding</keyword>
<evidence type="ECO:0000256" key="4">
    <source>
        <dbReference type="ARBA" id="ARBA00010441"/>
    </source>
</evidence>
<evidence type="ECO:0000256" key="14">
    <source>
        <dbReference type="ARBA" id="ARBA00024082"/>
    </source>
</evidence>
<keyword evidence="20" id="KW-1185">Reference proteome</keyword>
<dbReference type="InterPro" id="IPR044268">
    <property type="entry name" value="PIP_synthase_PgsA1"/>
</dbReference>
<evidence type="ECO:0000256" key="11">
    <source>
        <dbReference type="ARBA" id="ARBA00022989"/>
    </source>
</evidence>
<feature type="binding site" evidence="17">
    <location>
        <position position="88"/>
    </location>
    <ligand>
        <name>Mg(2+)</name>
        <dbReference type="ChEBI" id="CHEBI:18420"/>
        <label>2</label>
    </ligand>
</feature>
<comment type="pathway">
    <text evidence="3">Lipid metabolism.</text>
</comment>
<proteinExistence type="inferred from homology"/>
<dbReference type="RefSeq" id="WP_386766426.1">
    <property type="nucleotide sequence ID" value="NZ_JBHSTI010000008.1"/>
</dbReference>
<feature type="binding site" evidence="17">
    <location>
        <position position="70"/>
    </location>
    <ligand>
        <name>Mg(2+)</name>
        <dbReference type="ChEBI" id="CHEBI:18420"/>
        <label>1</label>
    </ligand>
</feature>
<dbReference type="Pfam" id="PF01066">
    <property type="entry name" value="CDP-OH_P_transf"/>
    <property type="match status" value="1"/>
</dbReference>
<evidence type="ECO:0000313" key="19">
    <source>
        <dbReference type="EMBL" id="MFC6238316.1"/>
    </source>
</evidence>
<evidence type="ECO:0000256" key="17">
    <source>
        <dbReference type="HAMAP-Rule" id="MF_02241"/>
    </source>
</evidence>
<comment type="subunit">
    <text evidence="5 17">Homodimer.</text>
</comment>
<dbReference type="InterPro" id="IPR043130">
    <property type="entry name" value="CDP-OH_PTrfase_TM_dom"/>
</dbReference>
<keyword evidence="10 17" id="KW-0460">Magnesium</keyword>
<feature type="binding site" evidence="17">
    <location>
        <position position="75"/>
    </location>
    <ligand>
        <name>a CDP-1,2-diacyl-sn-glycerol</name>
        <dbReference type="ChEBI" id="CHEBI:58332"/>
    </ligand>
</feature>
<evidence type="ECO:0000256" key="7">
    <source>
        <dbReference type="ARBA" id="ARBA00022679"/>
    </source>
</evidence>
<comment type="cofactor">
    <cofactor evidence="17">
        <name>Mg(2+)</name>
        <dbReference type="ChEBI" id="CHEBI:18420"/>
    </cofactor>
    <text evidence="17">Contains a di-nuclear catalytic Mg(2+) center.</text>
</comment>
<comment type="similarity">
    <text evidence="4 17 18">Belongs to the CDP-alcohol phosphatidyltransferase class-I family.</text>
</comment>
<feature type="transmembrane region" description="Helical" evidence="17">
    <location>
        <begin position="53"/>
        <end position="69"/>
    </location>
</feature>
<keyword evidence="11 17" id="KW-1133">Transmembrane helix</keyword>
<comment type="caution">
    <text evidence="17">Lacks conserved residue(s) required for the propagation of feature annotation.</text>
</comment>
<dbReference type="NCBIfam" id="NF045883">
    <property type="entry name" value="PIPSynth"/>
    <property type="match status" value="1"/>
</dbReference>
<keyword evidence="17" id="KW-1208">Phospholipid metabolism</keyword>
<keyword evidence="7 17" id="KW-0808">Transferase</keyword>
<dbReference type="EC" id="2.7.8.-" evidence="17"/>
<comment type="caution">
    <text evidence="19">The sequence shown here is derived from an EMBL/GenBank/DDBJ whole genome shotgun (WGS) entry which is preliminary data.</text>
</comment>